<keyword evidence="2" id="KW-0812">Transmembrane</keyword>
<evidence type="ECO:0000313" key="4">
    <source>
        <dbReference type="Proteomes" id="UP000050535"/>
    </source>
</evidence>
<evidence type="ECO:0000256" key="2">
    <source>
        <dbReference type="SAM" id="Phobius"/>
    </source>
</evidence>
<sequence length="99" mass="11091">MRGYSHLDALRGVLSRYYLLGLTSPSGFFLPVAIHILHHEGFGHHSIGLGYAVTKLVVEAPTIIDTVPQSEQCSESARQRSDERRTRRRGNHSITNPPR</sequence>
<dbReference type="AlphaFoldDB" id="A0A0P7GKP2"/>
<keyword evidence="2" id="KW-0472">Membrane</keyword>
<accession>A0A0P7GKP2</accession>
<name>A0A0P7GKP2_9EURY</name>
<dbReference type="Proteomes" id="UP000050535">
    <property type="component" value="Unassembled WGS sequence"/>
</dbReference>
<feature type="region of interest" description="Disordered" evidence="1">
    <location>
        <begin position="68"/>
        <end position="99"/>
    </location>
</feature>
<comment type="caution">
    <text evidence="3">The sequence shown here is derived from an EMBL/GenBank/DDBJ whole genome shotgun (WGS) entry which is preliminary data.</text>
</comment>
<keyword evidence="4" id="KW-1185">Reference proteome</keyword>
<evidence type="ECO:0000256" key="1">
    <source>
        <dbReference type="SAM" id="MobiDB-lite"/>
    </source>
</evidence>
<reference evidence="4" key="1">
    <citation type="submission" date="2013-11" db="EMBL/GenBank/DDBJ databases">
        <authorList>
            <person name="Hoang H.T."/>
            <person name="Killian M.L."/>
            <person name="Madson D.M."/>
            <person name="Arruda P.H.E."/>
            <person name="Sun D."/>
            <person name="Schwartz K.J."/>
            <person name="Yoon K."/>
        </authorList>
    </citation>
    <scope>NUCLEOTIDE SEQUENCE [LARGE SCALE GENOMIC DNA]</scope>
    <source>
        <strain evidence="4">CDK2</strain>
    </source>
</reference>
<dbReference type="EMBL" id="LGUC01000002">
    <property type="protein sequence ID" value="KPN29030.1"/>
    <property type="molecule type" value="Genomic_DNA"/>
</dbReference>
<evidence type="ECO:0000313" key="3">
    <source>
        <dbReference type="EMBL" id="KPN29030.1"/>
    </source>
</evidence>
<feature type="transmembrane region" description="Helical" evidence="2">
    <location>
        <begin position="17"/>
        <end position="37"/>
    </location>
</feature>
<dbReference type="STRING" id="699431.SY89_03264"/>
<proteinExistence type="predicted"/>
<protein>
    <submittedName>
        <fullName evidence="3">Uncharacterized protein</fullName>
    </submittedName>
</protein>
<organism evidence="3 4">
    <name type="scientific">Halolamina pelagica</name>
    <dbReference type="NCBI Taxonomy" id="699431"/>
    <lineage>
        <taxon>Archaea</taxon>
        <taxon>Methanobacteriati</taxon>
        <taxon>Methanobacteriota</taxon>
        <taxon>Stenosarchaea group</taxon>
        <taxon>Halobacteria</taxon>
        <taxon>Halobacteriales</taxon>
        <taxon>Haloferacaceae</taxon>
    </lineage>
</organism>
<keyword evidence="2" id="KW-1133">Transmembrane helix</keyword>
<gene>
    <name evidence="3" type="ORF">SY89_03264</name>
</gene>